<keyword evidence="1" id="KW-0472">Membrane</keyword>
<keyword evidence="1" id="KW-1133">Transmembrane helix</keyword>
<name>A0A061J2J4_TRYRA</name>
<sequence length="126" mass="14821">MLRRSSGSLFRRTPIRRSGGELFVRPTLDQIPPAEECKGFFGHLNGPRKFLRLVDLKWMMNRAVAMRREYLIATPTLYAFLWMFSWGGASMYFWGDRAPPRRMDWNTGETGYLPHNFEPTVLRKSF</sequence>
<keyword evidence="3" id="KW-1185">Reference proteome</keyword>
<comment type="caution">
    <text evidence="2">The sequence shown here is derived from an EMBL/GenBank/DDBJ whole genome shotgun (WGS) entry which is preliminary data.</text>
</comment>
<evidence type="ECO:0000313" key="2">
    <source>
        <dbReference type="EMBL" id="ESL09094.1"/>
    </source>
</evidence>
<keyword evidence="1" id="KW-0812">Transmembrane</keyword>
<feature type="transmembrane region" description="Helical" evidence="1">
    <location>
        <begin position="70"/>
        <end position="94"/>
    </location>
</feature>
<evidence type="ECO:0000256" key="1">
    <source>
        <dbReference type="SAM" id="Phobius"/>
    </source>
</evidence>
<reference evidence="2 3" key="1">
    <citation type="submission" date="2013-07" db="EMBL/GenBank/DDBJ databases">
        <authorList>
            <person name="Stoco P.H."/>
            <person name="Wagner G."/>
            <person name="Gerber A."/>
            <person name="Zaha A."/>
            <person name="Thompson C."/>
            <person name="Bartholomeu D.C."/>
            <person name="Luckemeyer D.D."/>
            <person name="Bahia D."/>
            <person name="Loreto E."/>
            <person name="Prestes E.B."/>
            <person name="Lima F.M."/>
            <person name="Rodrigues-Luiz G."/>
            <person name="Vallejo G.A."/>
            <person name="Filho J.F."/>
            <person name="Monteiro K.M."/>
            <person name="Tyler K.M."/>
            <person name="de Almeida L.G."/>
            <person name="Ortiz M.F."/>
            <person name="Siervo M.A."/>
            <person name="de Moraes M.H."/>
            <person name="Cunha O.L."/>
            <person name="Mendonca-Neto R."/>
            <person name="Silva R."/>
            <person name="Teixeira S.M."/>
            <person name="Murta S.M."/>
            <person name="Sincero T.C."/>
            <person name="Mendes T.A."/>
            <person name="Urmenyi T.P."/>
            <person name="Silva V.G."/>
            <person name="da Rocha W.D."/>
            <person name="Andersson B."/>
            <person name="Romanha A.J."/>
            <person name="Steindel M."/>
            <person name="de Vasconcelos A.T."/>
            <person name="Grisard E.C."/>
        </authorList>
    </citation>
    <scope>NUCLEOTIDE SEQUENCE [LARGE SCALE GENOMIC DNA]</scope>
    <source>
        <strain evidence="2 3">SC58</strain>
    </source>
</reference>
<proteinExistence type="predicted"/>
<dbReference type="EMBL" id="AUPL01003193">
    <property type="protein sequence ID" value="ESL09094.1"/>
    <property type="molecule type" value="Genomic_DNA"/>
</dbReference>
<dbReference type="Proteomes" id="UP000031737">
    <property type="component" value="Unassembled WGS sequence"/>
</dbReference>
<dbReference type="OrthoDB" id="275747at2759"/>
<gene>
    <name evidence="2" type="ORF">TRSC58_03193</name>
</gene>
<dbReference type="AlphaFoldDB" id="A0A061J2J4"/>
<accession>A0A061J2J4</accession>
<dbReference type="VEuPathDB" id="TriTrypDB:TRSC58_03193"/>
<organism evidence="2 3">
    <name type="scientific">Trypanosoma rangeli SC58</name>
    <dbReference type="NCBI Taxonomy" id="429131"/>
    <lineage>
        <taxon>Eukaryota</taxon>
        <taxon>Discoba</taxon>
        <taxon>Euglenozoa</taxon>
        <taxon>Kinetoplastea</taxon>
        <taxon>Metakinetoplastina</taxon>
        <taxon>Trypanosomatida</taxon>
        <taxon>Trypanosomatidae</taxon>
        <taxon>Trypanosoma</taxon>
        <taxon>Herpetosoma</taxon>
    </lineage>
</organism>
<evidence type="ECO:0000313" key="3">
    <source>
        <dbReference type="Proteomes" id="UP000031737"/>
    </source>
</evidence>
<protein>
    <submittedName>
        <fullName evidence="2">Uncharacterized protein</fullName>
    </submittedName>
</protein>